<feature type="signal peptide" evidence="2">
    <location>
        <begin position="1"/>
        <end position="22"/>
    </location>
</feature>
<keyword evidence="4" id="KW-1185">Reference proteome</keyword>
<keyword evidence="1" id="KW-1133">Transmembrane helix</keyword>
<keyword evidence="1" id="KW-0812">Transmembrane</keyword>
<dbReference type="Proteomes" id="UP001151699">
    <property type="component" value="Chromosome C"/>
</dbReference>
<reference evidence="3" key="1">
    <citation type="submission" date="2022-07" db="EMBL/GenBank/DDBJ databases">
        <authorList>
            <person name="Trinca V."/>
            <person name="Uliana J.V.C."/>
            <person name="Torres T.T."/>
            <person name="Ward R.J."/>
            <person name="Monesi N."/>
        </authorList>
    </citation>
    <scope>NUCLEOTIDE SEQUENCE</scope>
    <source>
        <strain evidence="3">HSMRA1968</strain>
        <tissue evidence="3">Whole embryos</tissue>
    </source>
</reference>
<keyword evidence="2" id="KW-0732">Signal</keyword>
<evidence type="ECO:0000256" key="2">
    <source>
        <dbReference type="SAM" id="SignalP"/>
    </source>
</evidence>
<dbReference type="AlphaFoldDB" id="A0A9Q0MSE2"/>
<comment type="caution">
    <text evidence="3">The sequence shown here is derived from an EMBL/GenBank/DDBJ whole genome shotgun (WGS) entry which is preliminary data.</text>
</comment>
<name>A0A9Q0MSE2_9DIPT</name>
<evidence type="ECO:0000313" key="3">
    <source>
        <dbReference type="EMBL" id="KAJ6636109.1"/>
    </source>
</evidence>
<organism evidence="3 4">
    <name type="scientific">Pseudolycoriella hygida</name>
    <dbReference type="NCBI Taxonomy" id="35572"/>
    <lineage>
        <taxon>Eukaryota</taxon>
        <taxon>Metazoa</taxon>
        <taxon>Ecdysozoa</taxon>
        <taxon>Arthropoda</taxon>
        <taxon>Hexapoda</taxon>
        <taxon>Insecta</taxon>
        <taxon>Pterygota</taxon>
        <taxon>Neoptera</taxon>
        <taxon>Endopterygota</taxon>
        <taxon>Diptera</taxon>
        <taxon>Nematocera</taxon>
        <taxon>Sciaroidea</taxon>
        <taxon>Sciaridae</taxon>
        <taxon>Pseudolycoriella</taxon>
    </lineage>
</organism>
<feature type="transmembrane region" description="Helical" evidence="1">
    <location>
        <begin position="181"/>
        <end position="214"/>
    </location>
</feature>
<sequence>MICLKIILLILVVTSQILLVVSQEHCLIEHFERKGDSLYTCDFNRINSDFKCVYFLGLPNVRMCGEVGLRYKLLPTIRDNFSIKRSSISLRYFFNKSQELESRNIEIDDKQVWNHWTKDICADFEAGMNLYVQSSIISLDRILIFINWQEIQREDDDKIKHNTSNCNEQTISSICDPQVQYFGWKVTAIILIIVTIGSLILVISLSVTMPYNVWDKPKIQMLPMRLTDGAMTANQL</sequence>
<accession>A0A9Q0MSE2</accession>
<keyword evidence="1" id="KW-0472">Membrane</keyword>
<evidence type="ECO:0000256" key="1">
    <source>
        <dbReference type="SAM" id="Phobius"/>
    </source>
</evidence>
<dbReference type="EMBL" id="WJQU01000004">
    <property type="protein sequence ID" value="KAJ6636109.1"/>
    <property type="molecule type" value="Genomic_DNA"/>
</dbReference>
<protein>
    <submittedName>
        <fullName evidence="3">Uncharacterized protein</fullName>
    </submittedName>
</protein>
<feature type="chain" id="PRO_5040271454" evidence="2">
    <location>
        <begin position="23"/>
        <end position="236"/>
    </location>
</feature>
<dbReference type="OrthoDB" id="10453887at2759"/>
<proteinExistence type="predicted"/>
<evidence type="ECO:0000313" key="4">
    <source>
        <dbReference type="Proteomes" id="UP001151699"/>
    </source>
</evidence>
<gene>
    <name evidence="3" type="ORF">Bhyg_14696</name>
</gene>